<evidence type="ECO:0000313" key="4">
    <source>
        <dbReference type="EMBL" id="CAE6462824.1"/>
    </source>
</evidence>
<name>A0A8H3BQZ9_9AGAM</name>
<dbReference type="Proteomes" id="UP000663888">
    <property type="component" value="Unassembled WGS sequence"/>
</dbReference>
<feature type="signal peptide" evidence="2">
    <location>
        <begin position="1"/>
        <end position="19"/>
    </location>
</feature>
<accession>A0A8H3BQZ9</accession>
<dbReference type="SUPFAM" id="SSF53474">
    <property type="entry name" value="alpha/beta-Hydrolases"/>
    <property type="match status" value="1"/>
</dbReference>
<dbReference type="PANTHER" id="PTHR33840:SF2">
    <property type="entry name" value="TLE1 PHOSPHOLIPASE DOMAIN-CONTAINING PROTEIN"/>
    <property type="match status" value="1"/>
</dbReference>
<proteinExistence type="predicted"/>
<dbReference type="Pfam" id="PF09994">
    <property type="entry name" value="T6SS_Tle1-like_cat"/>
    <property type="match status" value="1"/>
</dbReference>
<dbReference type="InterPro" id="IPR018712">
    <property type="entry name" value="Tle1-like_cat"/>
</dbReference>
<reference evidence="4" key="1">
    <citation type="submission" date="2021-01" db="EMBL/GenBank/DDBJ databases">
        <authorList>
            <person name="Kaushik A."/>
        </authorList>
    </citation>
    <scope>NUCLEOTIDE SEQUENCE</scope>
    <source>
        <strain evidence="4">AG4-R118</strain>
    </source>
</reference>
<dbReference type="AlphaFoldDB" id="A0A8H3BQZ9"/>
<dbReference type="PANTHER" id="PTHR33840">
    <property type="match status" value="1"/>
</dbReference>
<evidence type="ECO:0000313" key="5">
    <source>
        <dbReference type="Proteomes" id="UP000663888"/>
    </source>
</evidence>
<feature type="compositionally biased region" description="Low complexity" evidence="1">
    <location>
        <begin position="290"/>
        <end position="303"/>
    </location>
</feature>
<evidence type="ECO:0000259" key="3">
    <source>
        <dbReference type="Pfam" id="PF09994"/>
    </source>
</evidence>
<sequence>MRNRPLSSLPLAMLRLSAAGMRQAGTKPRTLVLCFDGTTNVYDDTNTNVVKLFSLLKRDDQEEQMVYYQPGVGTYVPPGMLLPITLKLAKVADQGIALYLNKHVMGGYEFLMKHYRHGDKICLFGFSRGAYTARALAGMLHKVGLLPPDNVEQIPFAYSMYIRSDKVGFEESAGFKASFCREVEIEFIGVWDTVSSVGLIFPRHLPFTKANPIVKTFRHAVSLDERRAKFKDHLWHAHAKPSREHEPTKLEDPGLPSPMVQTDSPVVAFRPLPKSQGSTLKNELDITVTDTTPPTDCETPPDTAVDRPLIWGGTRGDDTLPTASHKQIPTMSINGPWHSQERTHVEVPALGVEEKPILLGGSDMDHAHTSLRTIRFNDALHPSESKGNTEASGSHKFKPLALNLISDWLGTPRKLKNPKKRSTDSSCDFEYEAKLDAQCRLKKGGSERQTDVLEVWFAGGHSDVGGGAMKDTEEYQLSNISLRWMIRQIISSRCGIEFDTKALKAMHISPATVGLTVENYTSSYSSPVNRAKHREEQDALAKLNDSLRNPGWWPLEFIPLLRVSKDKDGGRHPKIRFNLFRGRRPHSSDGKIKVHISVLYRENNLTGGYKYKARVSRDDIEWVD</sequence>
<evidence type="ECO:0000256" key="1">
    <source>
        <dbReference type="SAM" id="MobiDB-lite"/>
    </source>
</evidence>
<dbReference type="EMBL" id="CAJMWX010001053">
    <property type="protein sequence ID" value="CAE6462824.1"/>
    <property type="molecule type" value="Genomic_DNA"/>
</dbReference>
<feature type="region of interest" description="Disordered" evidence="1">
    <location>
        <begin position="290"/>
        <end position="310"/>
    </location>
</feature>
<evidence type="ECO:0000256" key="2">
    <source>
        <dbReference type="SAM" id="SignalP"/>
    </source>
</evidence>
<gene>
    <name evidence="4" type="ORF">RDB_LOCUS92354</name>
</gene>
<protein>
    <recommendedName>
        <fullName evidence="3">T6SS Phospholipase effector Tle1-like catalytic domain-containing protein</fullName>
    </recommendedName>
</protein>
<feature type="domain" description="T6SS Phospholipase effector Tle1-like catalytic" evidence="3">
    <location>
        <begin position="29"/>
        <end position="488"/>
    </location>
</feature>
<organism evidence="4 5">
    <name type="scientific">Rhizoctonia solani</name>
    <dbReference type="NCBI Taxonomy" id="456999"/>
    <lineage>
        <taxon>Eukaryota</taxon>
        <taxon>Fungi</taxon>
        <taxon>Dikarya</taxon>
        <taxon>Basidiomycota</taxon>
        <taxon>Agaricomycotina</taxon>
        <taxon>Agaricomycetes</taxon>
        <taxon>Cantharellales</taxon>
        <taxon>Ceratobasidiaceae</taxon>
        <taxon>Rhizoctonia</taxon>
    </lineage>
</organism>
<dbReference type="InterPro" id="IPR029058">
    <property type="entry name" value="AB_hydrolase_fold"/>
</dbReference>
<comment type="caution">
    <text evidence="4">The sequence shown here is derived from an EMBL/GenBank/DDBJ whole genome shotgun (WGS) entry which is preliminary data.</text>
</comment>
<feature type="chain" id="PRO_5034333984" description="T6SS Phospholipase effector Tle1-like catalytic domain-containing protein" evidence="2">
    <location>
        <begin position="20"/>
        <end position="624"/>
    </location>
</feature>
<keyword evidence="2" id="KW-0732">Signal</keyword>